<evidence type="ECO:0000313" key="3">
    <source>
        <dbReference type="Proteomes" id="UP001301958"/>
    </source>
</evidence>
<comment type="caution">
    <text evidence="2">The sequence shown here is derived from an EMBL/GenBank/DDBJ whole genome shotgun (WGS) entry which is preliminary data.</text>
</comment>
<dbReference type="AlphaFoldDB" id="A0AAN7BJB4"/>
<sequence>MPSIGRSPPPSPLNLNVANDDYRLDVDTSKIVTEAPSTQLLNLPEACDKFRILIIGKAGVGKSTICSKVFGIPPEKAGVSHYSVGTAKEKVWYPLTFEGANENLIMHDSGGFEAGDLNCVNAITEFIEFRKKQHHLADQLHCIWYCISCNSNRPIQEAELQFFQKADVGNIPVVVVFTQFDKLVDAAFIKLLNRAMSKGNTQLDIPHLRELAHNAAVAQYEKEYRGQFERTFGRRNRVTITRIGIRPEDEDDTGPTSGVDTLVQETREILLEDGLKLLWAAAQAHSADVKLQASIDAGMATFWRAVGLNAIPFLPFVSAAGLYNSFNKILATINTVWRIPGCDRLIQKSKMRNKILQGCFDVNVFDRIGAQFLISINIFGPLSGSQTAMVLLKLIAGISLLYESIFWEYKNRSDGRITQESMEKLILQFQKSDGRSRMANHLTGTISTANAYSKEACLKELQKAIEYGRNEKFKNLIRKHTVVGGE</sequence>
<name>A0AAN7BJB4_9PEZI</name>
<dbReference type="GO" id="GO:0005525">
    <property type="term" value="F:GTP binding"/>
    <property type="evidence" value="ECO:0007669"/>
    <property type="project" value="InterPro"/>
</dbReference>
<protein>
    <recommendedName>
        <fullName evidence="1">G domain-containing protein</fullName>
    </recommendedName>
</protein>
<evidence type="ECO:0000313" key="2">
    <source>
        <dbReference type="EMBL" id="KAK4224460.1"/>
    </source>
</evidence>
<dbReference type="InterPro" id="IPR027417">
    <property type="entry name" value="P-loop_NTPase"/>
</dbReference>
<gene>
    <name evidence="2" type="ORF">QBC38DRAFT_458292</name>
</gene>
<keyword evidence="3" id="KW-1185">Reference proteome</keyword>
<dbReference type="CDD" id="cd00882">
    <property type="entry name" value="Ras_like_GTPase"/>
    <property type="match status" value="1"/>
</dbReference>
<dbReference type="SUPFAM" id="SSF52540">
    <property type="entry name" value="P-loop containing nucleoside triphosphate hydrolases"/>
    <property type="match status" value="1"/>
</dbReference>
<dbReference type="Gene3D" id="3.40.50.300">
    <property type="entry name" value="P-loop containing nucleotide triphosphate hydrolases"/>
    <property type="match status" value="1"/>
</dbReference>
<proteinExistence type="predicted"/>
<dbReference type="Proteomes" id="UP001301958">
    <property type="component" value="Unassembled WGS sequence"/>
</dbReference>
<accession>A0AAN7BJB4</accession>
<dbReference type="InterPro" id="IPR006073">
    <property type="entry name" value="GTP-bd"/>
</dbReference>
<reference evidence="2" key="1">
    <citation type="journal article" date="2023" name="Mol. Phylogenet. Evol.">
        <title>Genome-scale phylogeny and comparative genomics of the fungal order Sordariales.</title>
        <authorList>
            <person name="Hensen N."/>
            <person name="Bonometti L."/>
            <person name="Westerberg I."/>
            <person name="Brannstrom I.O."/>
            <person name="Guillou S."/>
            <person name="Cros-Aarteil S."/>
            <person name="Calhoun S."/>
            <person name="Haridas S."/>
            <person name="Kuo A."/>
            <person name="Mondo S."/>
            <person name="Pangilinan J."/>
            <person name="Riley R."/>
            <person name="LaButti K."/>
            <person name="Andreopoulos B."/>
            <person name="Lipzen A."/>
            <person name="Chen C."/>
            <person name="Yan M."/>
            <person name="Daum C."/>
            <person name="Ng V."/>
            <person name="Clum A."/>
            <person name="Steindorff A."/>
            <person name="Ohm R.A."/>
            <person name="Martin F."/>
            <person name="Silar P."/>
            <person name="Natvig D.O."/>
            <person name="Lalanne C."/>
            <person name="Gautier V."/>
            <person name="Ament-Velasquez S.L."/>
            <person name="Kruys A."/>
            <person name="Hutchinson M.I."/>
            <person name="Powell A.J."/>
            <person name="Barry K."/>
            <person name="Miller A.N."/>
            <person name="Grigoriev I.V."/>
            <person name="Debuchy R."/>
            <person name="Gladieux P."/>
            <person name="Hiltunen Thoren M."/>
            <person name="Johannesson H."/>
        </authorList>
    </citation>
    <scope>NUCLEOTIDE SEQUENCE</scope>
    <source>
        <strain evidence="2">CBS 990.96</strain>
    </source>
</reference>
<feature type="domain" description="G" evidence="1">
    <location>
        <begin position="51"/>
        <end position="178"/>
    </location>
</feature>
<reference evidence="2" key="2">
    <citation type="submission" date="2023-05" db="EMBL/GenBank/DDBJ databases">
        <authorList>
            <consortium name="Lawrence Berkeley National Laboratory"/>
            <person name="Steindorff A."/>
            <person name="Hensen N."/>
            <person name="Bonometti L."/>
            <person name="Westerberg I."/>
            <person name="Brannstrom I.O."/>
            <person name="Guillou S."/>
            <person name="Cros-Aarteil S."/>
            <person name="Calhoun S."/>
            <person name="Haridas S."/>
            <person name="Kuo A."/>
            <person name="Mondo S."/>
            <person name="Pangilinan J."/>
            <person name="Riley R."/>
            <person name="Labutti K."/>
            <person name="Andreopoulos B."/>
            <person name="Lipzen A."/>
            <person name="Chen C."/>
            <person name="Yanf M."/>
            <person name="Daum C."/>
            <person name="Ng V."/>
            <person name="Clum A."/>
            <person name="Ohm R."/>
            <person name="Martin F."/>
            <person name="Silar P."/>
            <person name="Natvig D."/>
            <person name="Lalanne C."/>
            <person name="Gautier V."/>
            <person name="Ament-Velasquez S.L."/>
            <person name="Kruys A."/>
            <person name="Hutchinson M.I."/>
            <person name="Powell A.J."/>
            <person name="Barry K."/>
            <person name="Miller A.N."/>
            <person name="Grigoriev I.V."/>
            <person name="Debuchy R."/>
            <person name="Gladieux P."/>
            <person name="Thoren M.H."/>
            <person name="Johannesson H."/>
        </authorList>
    </citation>
    <scope>NUCLEOTIDE SEQUENCE</scope>
    <source>
        <strain evidence="2">CBS 990.96</strain>
    </source>
</reference>
<dbReference type="EMBL" id="MU865392">
    <property type="protein sequence ID" value="KAK4224460.1"/>
    <property type="molecule type" value="Genomic_DNA"/>
</dbReference>
<dbReference type="Pfam" id="PF01926">
    <property type="entry name" value="MMR_HSR1"/>
    <property type="match status" value="1"/>
</dbReference>
<evidence type="ECO:0000259" key="1">
    <source>
        <dbReference type="Pfam" id="PF01926"/>
    </source>
</evidence>
<organism evidence="2 3">
    <name type="scientific">Podospora fimiseda</name>
    <dbReference type="NCBI Taxonomy" id="252190"/>
    <lineage>
        <taxon>Eukaryota</taxon>
        <taxon>Fungi</taxon>
        <taxon>Dikarya</taxon>
        <taxon>Ascomycota</taxon>
        <taxon>Pezizomycotina</taxon>
        <taxon>Sordariomycetes</taxon>
        <taxon>Sordariomycetidae</taxon>
        <taxon>Sordariales</taxon>
        <taxon>Podosporaceae</taxon>
        <taxon>Podospora</taxon>
    </lineage>
</organism>